<sequence>MRFYYVRRFERDLDELWEELKRKIEEEGFLIVGERIPVSIVEREDGIIADYHVLFICDREVVAELVRLDPNIGALMPCTAFGYVREDGVYIGIGLPSVAWKIAGEKVVELMKPMEEKLKEIIDSL</sequence>
<name>A0A0S1XCX5_THEBA</name>
<dbReference type="CDD" id="cd14797">
    <property type="entry name" value="DUF302"/>
    <property type="match status" value="1"/>
</dbReference>
<dbReference type="STRING" id="55802.TBCH5v1_1663"/>
<dbReference type="RefSeq" id="WP_056934170.1">
    <property type="nucleotide sequence ID" value="NZ_CP013050.1"/>
</dbReference>
<organism evidence="2 3">
    <name type="scientific">Thermococcus barophilus</name>
    <dbReference type="NCBI Taxonomy" id="55802"/>
    <lineage>
        <taxon>Archaea</taxon>
        <taxon>Methanobacteriati</taxon>
        <taxon>Methanobacteriota</taxon>
        <taxon>Thermococci</taxon>
        <taxon>Thermococcales</taxon>
        <taxon>Thermococcaceae</taxon>
        <taxon>Thermococcus</taxon>
    </lineage>
</organism>
<dbReference type="EMBL" id="CP013050">
    <property type="protein sequence ID" value="ALM75576.1"/>
    <property type="molecule type" value="Genomic_DNA"/>
</dbReference>
<dbReference type="GeneID" id="26136903"/>
<protein>
    <recommendedName>
        <fullName evidence="1">DUF302 domain-containing protein</fullName>
    </recommendedName>
</protein>
<feature type="domain" description="DUF302" evidence="1">
    <location>
        <begin position="49"/>
        <end position="91"/>
    </location>
</feature>
<evidence type="ECO:0000313" key="2">
    <source>
        <dbReference type="EMBL" id="ALM75576.1"/>
    </source>
</evidence>
<dbReference type="Proteomes" id="UP000066042">
    <property type="component" value="Chromosome"/>
</dbReference>
<evidence type="ECO:0000313" key="3">
    <source>
        <dbReference type="Proteomes" id="UP000066042"/>
    </source>
</evidence>
<dbReference type="InterPro" id="IPR035923">
    <property type="entry name" value="TT1751-like_sf"/>
</dbReference>
<dbReference type="AlphaFoldDB" id="A0A0S1XCX5"/>
<dbReference type="SUPFAM" id="SSF103247">
    <property type="entry name" value="TT1751-like"/>
    <property type="match status" value="1"/>
</dbReference>
<proteinExistence type="predicted"/>
<reference evidence="2 3" key="1">
    <citation type="journal article" date="2016" name="Genome Announc.">
        <title>Complete genome sequence of the hyperthermophilic and piezophilic archaeon Thermococcus barophilus Ch5, capable of growth at the expense of hydrogenogenesis from carbon monoxide and formate.</title>
        <authorList>
            <person name="Oger P."/>
            <person name="Sokolova T.G."/>
            <person name="Kozhevnikova D.A."/>
            <person name="Taranov E.A."/>
            <person name="Vannier P."/>
            <person name="Lee H.S."/>
            <person name="Kwon K.K."/>
            <person name="Kang S.G."/>
            <person name="Lee J.H."/>
            <person name="Bonch-Osmolovskaya E.A."/>
            <person name="Lebedinsky A.V."/>
        </authorList>
    </citation>
    <scope>NUCLEOTIDE SEQUENCE [LARGE SCALE GENOMIC DNA]</scope>
    <source>
        <strain evidence="3">Ch5</strain>
    </source>
</reference>
<dbReference type="PATRIC" id="fig|55802.8.peg.1643"/>
<dbReference type="Pfam" id="PF03625">
    <property type="entry name" value="DUF302"/>
    <property type="match status" value="1"/>
</dbReference>
<dbReference type="Gene3D" id="3.30.310.70">
    <property type="entry name" value="TT1751-like domain"/>
    <property type="match status" value="1"/>
</dbReference>
<evidence type="ECO:0000259" key="1">
    <source>
        <dbReference type="Pfam" id="PF03625"/>
    </source>
</evidence>
<accession>A0A0S1XCX5</accession>
<gene>
    <name evidence="2" type="ORF">TBCH5v1_1663</name>
</gene>
<dbReference type="InterPro" id="IPR005180">
    <property type="entry name" value="DUF302"/>
</dbReference>